<gene>
    <name evidence="2" type="ORF">MTUNDRAET4_1055</name>
</gene>
<organism evidence="2 3">
    <name type="scientific">Methylocella tundrae</name>
    <dbReference type="NCBI Taxonomy" id="227605"/>
    <lineage>
        <taxon>Bacteria</taxon>
        <taxon>Pseudomonadati</taxon>
        <taxon>Pseudomonadota</taxon>
        <taxon>Alphaproteobacteria</taxon>
        <taxon>Hyphomicrobiales</taxon>
        <taxon>Beijerinckiaceae</taxon>
        <taxon>Methylocella</taxon>
    </lineage>
</organism>
<feature type="domain" description="DUF4376" evidence="1">
    <location>
        <begin position="58"/>
        <end position="160"/>
    </location>
</feature>
<dbReference type="Proteomes" id="UP000294360">
    <property type="component" value="Chromosome"/>
</dbReference>
<name>A0A4U8Z0H9_METTU</name>
<accession>A0A4U8Z0H9</accession>
<dbReference type="InterPro" id="IPR025484">
    <property type="entry name" value="DUF4376"/>
</dbReference>
<reference evidence="2 3" key="1">
    <citation type="submission" date="2019-03" db="EMBL/GenBank/DDBJ databases">
        <authorList>
            <person name="Kox A.R. M."/>
        </authorList>
    </citation>
    <scope>NUCLEOTIDE SEQUENCE [LARGE SCALE GENOMIC DNA]</scope>
    <source>
        <strain evidence="2">MTUNDRAET4 annotated genome</strain>
    </source>
</reference>
<dbReference type="RefSeq" id="WP_134487639.1">
    <property type="nucleotide sequence ID" value="NZ_CP139089.1"/>
</dbReference>
<evidence type="ECO:0000259" key="1">
    <source>
        <dbReference type="Pfam" id="PF14301"/>
    </source>
</evidence>
<evidence type="ECO:0000313" key="2">
    <source>
        <dbReference type="EMBL" id="VFU07948.1"/>
    </source>
</evidence>
<protein>
    <recommendedName>
        <fullName evidence="1">DUF4376 domain-containing protein</fullName>
    </recommendedName>
</protein>
<dbReference type="KEGG" id="mtun:MTUNDRAET4_1055"/>
<evidence type="ECO:0000313" key="3">
    <source>
        <dbReference type="Proteomes" id="UP000294360"/>
    </source>
</evidence>
<dbReference type="EMBL" id="LR536450">
    <property type="protein sequence ID" value="VFU07948.1"/>
    <property type="molecule type" value="Genomic_DNA"/>
</dbReference>
<dbReference type="Pfam" id="PF14301">
    <property type="entry name" value="DUF4376"/>
    <property type="match status" value="1"/>
</dbReference>
<proteinExistence type="predicted"/>
<sequence length="167" mass="17202">MFALIQSGVVVELFAERPVLHPDVELVDVSAFPDIAVGWVFANGSFLAPPPAPPPTRAELQAYAAAKWAAVIANGTVTVGGFQSSTAEQWQGYVSRAVQLAQTDPSTPILWNGVTPITPSQLQALGAAVGIFVQAAFTAEGAAQAAIAAGTITTFARIDAAAWPANS</sequence>
<dbReference type="AlphaFoldDB" id="A0A4U8Z0H9"/>